<dbReference type="OrthoDB" id="5401960at2759"/>
<organism evidence="2 3">
    <name type="scientific">Verruconis gallopava</name>
    <dbReference type="NCBI Taxonomy" id="253628"/>
    <lineage>
        <taxon>Eukaryota</taxon>
        <taxon>Fungi</taxon>
        <taxon>Dikarya</taxon>
        <taxon>Ascomycota</taxon>
        <taxon>Pezizomycotina</taxon>
        <taxon>Dothideomycetes</taxon>
        <taxon>Pleosporomycetidae</taxon>
        <taxon>Venturiales</taxon>
        <taxon>Sympoventuriaceae</taxon>
        <taxon>Verruconis</taxon>
    </lineage>
</organism>
<sequence length="482" mass="53662">MDSFAFNDASFGLGKHYGFADEVTTQALQTSSENVTSPLTSSDTATFNYNVFFGEDAFKDGSYNTSETKIEKDQPLKSIEDEIEAAASVATSGDQNDRGHSTTAVTTSLSGCDETQSSSVTAIFSESGMKDGSIDTTMYIPTGIEAIFEEKSYIETELEDVGGFPQLDGPFLQPNQQLNGMPGTITQIQQKLFHSVTPESTSHLQLPEMAYNRRRSQTVPPEFDSGTYFQRPTCTGRNISQGRYSQRPFGQSVSSLPNQNVVFSNRINRRFPDDPIQTSAPRSHPVTSPPCQTASTTVQQEFIPTASRPQSLDPEVRLSLLRRTRDMSPDRSRKIKRQKQNRTIIPPAVHTYVQSLSPNVDMASYGINQAMTAVEFLLRDMAEKIKYAKDEEIEKERSQARAFNSTITSVKTPLASMASKRSPPFEVPKTGEEIRELNTQRIQALLDFFDIPFVTTMFLHDKKLLYLNFLGANGTLKHLVLD</sequence>
<dbReference type="VEuPathDB" id="FungiDB:PV09_08157"/>
<name>A0A0D1YHE8_9PEZI</name>
<reference evidence="2 3" key="1">
    <citation type="submission" date="2015-01" db="EMBL/GenBank/DDBJ databases">
        <title>The Genome Sequence of Ochroconis gallopava CBS43764.</title>
        <authorList>
            <consortium name="The Broad Institute Genomics Platform"/>
            <person name="Cuomo C."/>
            <person name="de Hoog S."/>
            <person name="Gorbushina A."/>
            <person name="Stielow B."/>
            <person name="Teixiera M."/>
            <person name="Abouelleil A."/>
            <person name="Chapman S.B."/>
            <person name="Priest M."/>
            <person name="Young S.K."/>
            <person name="Wortman J."/>
            <person name="Nusbaum C."/>
            <person name="Birren B."/>
        </authorList>
    </citation>
    <scope>NUCLEOTIDE SEQUENCE [LARGE SCALE GENOMIC DNA]</scope>
    <source>
        <strain evidence="2 3">CBS 43764</strain>
    </source>
</reference>
<dbReference type="AlphaFoldDB" id="A0A0D1YHE8"/>
<accession>A0A0D1YHE8</accession>
<proteinExistence type="predicted"/>
<evidence type="ECO:0000313" key="3">
    <source>
        <dbReference type="Proteomes" id="UP000053259"/>
    </source>
</evidence>
<keyword evidence="3" id="KW-1185">Reference proteome</keyword>
<evidence type="ECO:0000313" key="2">
    <source>
        <dbReference type="EMBL" id="KIW00267.1"/>
    </source>
</evidence>
<protein>
    <submittedName>
        <fullName evidence="2">Uncharacterized protein</fullName>
    </submittedName>
</protein>
<feature type="region of interest" description="Disordered" evidence="1">
    <location>
        <begin position="217"/>
        <end position="239"/>
    </location>
</feature>
<dbReference type="RefSeq" id="XP_016210136.1">
    <property type="nucleotide sequence ID" value="XM_016362016.1"/>
</dbReference>
<evidence type="ECO:0000256" key="1">
    <source>
        <dbReference type="SAM" id="MobiDB-lite"/>
    </source>
</evidence>
<feature type="region of interest" description="Disordered" evidence="1">
    <location>
        <begin position="87"/>
        <end position="106"/>
    </location>
</feature>
<feature type="compositionally biased region" description="Polar residues" evidence="1">
    <location>
        <begin position="227"/>
        <end position="239"/>
    </location>
</feature>
<dbReference type="InParanoid" id="A0A0D1YHE8"/>
<dbReference type="GeneID" id="27316130"/>
<dbReference type="HOGENOM" id="CLU_566448_0_0_1"/>
<gene>
    <name evidence="2" type="ORF">PV09_08157</name>
</gene>
<dbReference type="Proteomes" id="UP000053259">
    <property type="component" value="Unassembled WGS sequence"/>
</dbReference>
<dbReference type="EMBL" id="KN847565">
    <property type="protein sequence ID" value="KIW00267.1"/>
    <property type="molecule type" value="Genomic_DNA"/>
</dbReference>